<sequence>MMSLWLIGFGVIFGMSALFSLPWLADVLRGRFALLIGVLVLLGFVAFIGWSVQKIRKRQRQSAE</sequence>
<gene>
    <name evidence="2" type="ordered locus">Sros_6647</name>
</gene>
<protein>
    <submittedName>
        <fullName evidence="2">Uncharacterized protein</fullName>
    </submittedName>
</protein>
<dbReference type="KEGG" id="sro:Sros_6647"/>
<feature type="transmembrane region" description="Helical" evidence="1">
    <location>
        <begin position="30"/>
        <end position="52"/>
    </location>
</feature>
<reference evidence="2 3" key="1">
    <citation type="journal article" date="2010" name="Stand. Genomic Sci.">
        <title>Complete genome sequence of Streptosporangium roseum type strain (NI 9100).</title>
        <authorList>
            <person name="Nolan M."/>
            <person name="Sikorski J."/>
            <person name="Jando M."/>
            <person name="Lucas S."/>
            <person name="Lapidus A."/>
            <person name="Glavina Del Rio T."/>
            <person name="Chen F."/>
            <person name="Tice H."/>
            <person name="Pitluck S."/>
            <person name="Cheng J.F."/>
            <person name="Chertkov O."/>
            <person name="Sims D."/>
            <person name="Meincke L."/>
            <person name="Brettin T."/>
            <person name="Han C."/>
            <person name="Detter J.C."/>
            <person name="Bruce D."/>
            <person name="Goodwin L."/>
            <person name="Land M."/>
            <person name="Hauser L."/>
            <person name="Chang Y.J."/>
            <person name="Jeffries C.D."/>
            <person name="Ivanova N."/>
            <person name="Mavromatis K."/>
            <person name="Mikhailova N."/>
            <person name="Chen A."/>
            <person name="Palaniappan K."/>
            <person name="Chain P."/>
            <person name="Rohde M."/>
            <person name="Goker M."/>
            <person name="Bristow J."/>
            <person name="Eisen J.A."/>
            <person name="Markowitz V."/>
            <person name="Hugenholtz P."/>
            <person name="Kyrpides N.C."/>
            <person name="Klenk H.P."/>
        </authorList>
    </citation>
    <scope>NUCLEOTIDE SEQUENCE [LARGE SCALE GENOMIC DNA]</scope>
    <source>
        <strain evidence="3">ATCC 12428 / DSM 43021 / JCM 3005 / NI 9100</strain>
    </source>
</reference>
<name>D2B3S2_STRRD</name>
<evidence type="ECO:0000313" key="2">
    <source>
        <dbReference type="EMBL" id="ACZ89357.1"/>
    </source>
</evidence>
<evidence type="ECO:0000256" key="1">
    <source>
        <dbReference type="SAM" id="Phobius"/>
    </source>
</evidence>
<dbReference type="HOGENOM" id="CLU_2866024_0_0_11"/>
<evidence type="ECO:0000313" key="3">
    <source>
        <dbReference type="Proteomes" id="UP000002029"/>
    </source>
</evidence>
<dbReference type="EMBL" id="CP001814">
    <property type="protein sequence ID" value="ACZ89357.1"/>
    <property type="molecule type" value="Genomic_DNA"/>
</dbReference>
<dbReference type="AlphaFoldDB" id="D2B3S2"/>
<organism evidence="2 3">
    <name type="scientific">Streptosporangium roseum (strain ATCC 12428 / DSM 43021 / JCM 3005 / KCTC 9067 / NCIMB 10171 / NRRL 2505 / NI 9100)</name>
    <dbReference type="NCBI Taxonomy" id="479432"/>
    <lineage>
        <taxon>Bacteria</taxon>
        <taxon>Bacillati</taxon>
        <taxon>Actinomycetota</taxon>
        <taxon>Actinomycetes</taxon>
        <taxon>Streptosporangiales</taxon>
        <taxon>Streptosporangiaceae</taxon>
        <taxon>Streptosporangium</taxon>
    </lineage>
</organism>
<keyword evidence="1" id="KW-0812">Transmembrane</keyword>
<accession>D2B3S2</accession>
<keyword evidence="3" id="KW-1185">Reference proteome</keyword>
<keyword evidence="1" id="KW-1133">Transmembrane helix</keyword>
<keyword evidence="1" id="KW-0472">Membrane</keyword>
<proteinExistence type="predicted"/>
<dbReference type="Proteomes" id="UP000002029">
    <property type="component" value="Chromosome"/>
</dbReference>